<sequence length="353" mass="39943">MLSPMQMQYIVGLCCLRHDPNAVEVIVGDMVRDAVTETDRDVDVTLRVNEGDKEAYAFKAYEVKKEARPLDVTSVEQLCSKLNDMPEITHRGIISASGFTDPAIKKARHNNVIPFILKKWDVPIGEKFTAFSGTGKPSEFFQEFTSYLLCWADHYSWFNMDDNLEKFSWDYSYKVLNHKGKIHPDFPTIKKFMEKVLMKSTEQLLSSDLAKHLANTYKTPATLLSSVDYSASDITIDLVDTDNFNAYLKVGSNIRKIKSVEISGSIRWERRIVLPEFYIIESVLDGSAFSAAAVASYGSIDGKMLAITFPTDTRELGIETFSLGEKNENIIRKMMIRQSENIKNNMSANHNAP</sequence>
<name>A0A1X7GNR2_9PROT</name>
<organism evidence="1 2">
    <name type="scientific">Azospirillum oryzae</name>
    <dbReference type="NCBI Taxonomy" id="286727"/>
    <lineage>
        <taxon>Bacteria</taxon>
        <taxon>Pseudomonadati</taxon>
        <taxon>Pseudomonadota</taxon>
        <taxon>Alphaproteobacteria</taxon>
        <taxon>Rhodospirillales</taxon>
        <taxon>Azospirillaceae</taxon>
        <taxon>Azospirillum</taxon>
    </lineage>
</organism>
<keyword evidence="1" id="KW-0255">Endonuclease</keyword>
<keyword evidence="1" id="KW-0540">Nuclease</keyword>
<dbReference type="AlphaFoldDB" id="A0A1X7GNR2"/>
<evidence type="ECO:0000313" key="2">
    <source>
        <dbReference type="Proteomes" id="UP000192936"/>
    </source>
</evidence>
<reference evidence="1 2" key="1">
    <citation type="submission" date="2017-04" db="EMBL/GenBank/DDBJ databases">
        <authorList>
            <person name="Afonso C.L."/>
            <person name="Miller P.J."/>
            <person name="Scott M.A."/>
            <person name="Spackman E."/>
            <person name="Goraichik I."/>
            <person name="Dimitrov K.M."/>
            <person name="Suarez D.L."/>
            <person name="Swayne D.E."/>
        </authorList>
    </citation>
    <scope>NUCLEOTIDE SEQUENCE [LARGE SCALE GENOMIC DNA]</scope>
    <source>
        <strain evidence="1 2">A2P</strain>
    </source>
</reference>
<gene>
    <name evidence="1" type="ORF">SAMN02982917_4135</name>
</gene>
<accession>A0A1X7GNR2</accession>
<evidence type="ECO:0000313" key="1">
    <source>
        <dbReference type="EMBL" id="SMF72311.1"/>
    </source>
</evidence>
<dbReference type="GO" id="GO:0004519">
    <property type="term" value="F:endonuclease activity"/>
    <property type="evidence" value="ECO:0007669"/>
    <property type="project" value="UniProtKB-KW"/>
</dbReference>
<protein>
    <submittedName>
        <fullName evidence="1">Restriction endonuclease</fullName>
    </submittedName>
</protein>
<dbReference type="Proteomes" id="UP000192936">
    <property type="component" value="Unassembled WGS sequence"/>
</dbReference>
<keyword evidence="1" id="KW-0378">Hydrolase</keyword>
<proteinExistence type="predicted"/>
<dbReference type="EMBL" id="FXAK01000007">
    <property type="protein sequence ID" value="SMF72311.1"/>
    <property type="molecule type" value="Genomic_DNA"/>
</dbReference>